<accession>A0ABD3Q598</accession>
<keyword evidence="6" id="KW-1185">Reference proteome</keyword>
<dbReference type="InterPro" id="IPR004045">
    <property type="entry name" value="Glutathione_S-Trfase_N"/>
</dbReference>
<evidence type="ECO:0000313" key="6">
    <source>
        <dbReference type="Proteomes" id="UP001530315"/>
    </source>
</evidence>
<feature type="domain" description="Glutaredoxin 2 C-terminal" evidence="3">
    <location>
        <begin position="238"/>
        <end position="321"/>
    </location>
</feature>
<feature type="compositionally biased region" description="Low complexity" evidence="1">
    <location>
        <begin position="33"/>
        <end position="51"/>
    </location>
</feature>
<dbReference type="Gene3D" id="3.40.30.10">
    <property type="entry name" value="Glutaredoxin"/>
    <property type="match status" value="1"/>
</dbReference>
<proteinExistence type="predicted"/>
<gene>
    <name evidence="5" type="ORF">ACHAW5_008264</name>
</gene>
<evidence type="ECO:0000256" key="2">
    <source>
        <dbReference type="SAM" id="SignalP"/>
    </source>
</evidence>
<sequence>MMLWVVFSLAAAVPSSVMGFSTPHQPKPAARCTPSKSSTFSPSSSSSSSSSLSLSTATEAVPFAKGPRVIRPQLPTVYVYDHCPFCVRVRLALGVKNVKHLIHFLANDDVATPTGLVGKKIAPIFSLPEDKLVMAESLDIIAKIDSDERFGPTSQILPTTGRKDIKSWQKSTQVLLRTLQRPRYVATGLLPEFQQLDGRHAFVKNHQLPPYEKAEWKGDSSGENPTPGLDMDTKLKLYAEAMAADPAPLIEDLNARLVELDDMLYSEHHCSEGGFSLDDIDLWARLRSITIVRGVTWPTRLRRYMDNLSALGDVPLYDEMAL</sequence>
<feature type="chain" id="PRO_5044896582" description="GST N-terminal domain-containing protein" evidence="2">
    <location>
        <begin position="20"/>
        <end position="322"/>
    </location>
</feature>
<comment type="caution">
    <text evidence="5">The sequence shown here is derived from an EMBL/GenBank/DDBJ whole genome shotgun (WGS) entry which is preliminary data.</text>
</comment>
<dbReference type="InterPro" id="IPR007494">
    <property type="entry name" value="Glutaredoxin2_C"/>
</dbReference>
<dbReference type="Pfam" id="PF13409">
    <property type="entry name" value="GST_N_2"/>
    <property type="match status" value="1"/>
</dbReference>
<keyword evidence="2" id="KW-0732">Signal</keyword>
<evidence type="ECO:0000259" key="3">
    <source>
        <dbReference type="Pfam" id="PF04399"/>
    </source>
</evidence>
<dbReference type="Proteomes" id="UP001530315">
    <property type="component" value="Unassembled WGS sequence"/>
</dbReference>
<protein>
    <recommendedName>
        <fullName evidence="7">GST N-terminal domain-containing protein</fullName>
    </recommendedName>
</protein>
<evidence type="ECO:0000259" key="4">
    <source>
        <dbReference type="Pfam" id="PF13409"/>
    </source>
</evidence>
<dbReference type="SUPFAM" id="SSF52833">
    <property type="entry name" value="Thioredoxin-like"/>
    <property type="match status" value="1"/>
</dbReference>
<organism evidence="5 6">
    <name type="scientific">Stephanodiscus triporus</name>
    <dbReference type="NCBI Taxonomy" id="2934178"/>
    <lineage>
        <taxon>Eukaryota</taxon>
        <taxon>Sar</taxon>
        <taxon>Stramenopiles</taxon>
        <taxon>Ochrophyta</taxon>
        <taxon>Bacillariophyta</taxon>
        <taxon>Coscinodiscophyceae</taxon>
        <taxon>Thalassiosirophycidae</taxon>
        <taxon>Stephanodiscales</taxon>
        <taxon>Stephanodiscaceae</taxon>
        <taxon>Stephanodiscus</taxon>
    </lineage>
</organism>
<reference evidence="5 6" key="1">
    <citation type="submission" date="2024-10" db="EMBL/GenBank/DDBJ databases">
        <title>Updated reference genomes for cyclostephanoid diatoms.</title>
        <authorList>
            <person name="Roberts W.R."/>
            <person name="Alverson A.J."/>
        </authorList>
    </citation>
    <scope>NUCLEOTIDE SEQUENCE [LARGE SCALE GENOMIC DNA]</scope>
    <source>
        <strain evidence="5 6">AJA276-08</strain>
    </source>
</reference>
<feature type="signal peptide" evidence="2">
    <location>
        <begin position="1"/>
        <end position="19"/>
    </location>
</feature>
<dbReference type="Pfam" id="PF04399">
    <property type="entry name" value="Glutaredoxin2_C"/>
    <property type="match status" value="1"/>
</dbReference>
<dbReference type="InterPro" id="IPR036282">
    <property type="entry name" value="Glutathione-S-Trfase_C_sf"/>
</dbReference>
<evidence type="ECO:0008006" key="7">
    <source>
        <dbReference type="Google" id="ProtNLM"/>
    </source>
</evidence>
<dbReference type="InterPro" id="IPR036249">
    <property type="entry name" value="Thioredoxin-like_sf"/>
</dbReference>
<feature type="region of interest" description="Disordered" evidence="1">
    <location>
        <begin position="24"/>
        <end position="51"/>
    </location>
</feature>
<evidence type="ECO:0000256" key="1">
    <source>
        <dbReference type="SAM" id="MobiDB-lite"/>
    </source>
</evidence>
<dbReference type="SUPFAM" id="SSF47616">
    <property type="entry name" value="GST C-terminal domain-like"/>
    <property type="match status" value="1"/>
</dbReference>
<evidence type="ECO:0000313" key="5">
    <source>
        <dbReference type="EMBL" id="KAL3795298.1"/>
    </source>
</evidence>
<name>A0ABD3Q598_9STRA</name>
<dbReference type="Gene3D" id="1.20.1050.10">
    <property type="match status" value="1"/>
</dbReference>
<dbReference type="AlphaFoldDB" id="A0ABD3Q598"/>
<feature type="domain" description="GST N-terminal" evidence="4">
    <location>
        <begin position="82"/>
        <end position="145"/>
    </location>
</feature>
<dbReference type="EMBL" id="JALLAZ020000429">
    <property type="protein sequence ID" value="KAL3795298.1"/>
    <property type="molecule type" value="Genomic_DNA"/>
</dbReference>